<evidence type="ECO:0000313" key="16">
    <source>
        <dbReference type="Proteomes" id="UP000799291"/>
    </source>
</evidence>
<feature type="compositionally biased region" description="Polar residues" evidence="14">
    <location>
        <begin position="1"/>
        <end position="20"/>
    </location>
</feature>
<evidence type="ECO:0000256" key="11">
    <source>
        <dbReference type="ARBA" id="ARBA00023163"/>
    </source>
</evidence>
<dbReference type="GO" id="GO:0005634">
    <property type="term" value="C:nucleus"/>
    <property type="evidence" value="ECO:0007669"/>
    <property type="project" value="UniProtKB-SubCell"/>
</dbReference>
<protein>
    <recommendedName>
        <fullName evidence="5">EKC/KEOPS complex subunit GON7</fullName>
    </recommendedName>
</protein>
<dbReference type="InterPro" id="IPR014849">
    <property type="entry name" value="EKC/KEOPS_Gon7"/>
</dbReference>
<keyword evidence="12" id="KW-0539">Nucleus</keyword>
<reference evidence="15" key="1">
    <citation type="journal article" date="2020" name="Stud. Mycol.">
        <title>101 Dothideomycetes genomes: a test case for predicting lifestyles and emergence of pathogens.</title>
        <authorList>
            <person name="Haridas S."/>
            <person name="Albert R."/>
            <person name="Binder M."/>
            <person name="Bloem J."/>
            <person name="Labutti K."/>
            <person name="Salamov A."/>
            <person name="Andreopoulos B."/>
            <person name="Baker S."/>
            <person name="Barry K."/>
            <person name="Bills G."/>
            <person name="Bluhm B."/>
            <person name="Cannon C."/>
            <person name="Castanera R."/>
            <person name="Culley D."/>
            <person name="Daum C."/>
            <person name="Ezra D."/>
            <person name="Gonzalez J."/>
            <person name="Henrissat B."/>
            <person name="Kuo A."/>
            <person name="Liang C."/>
            <person name="Lipzen A."/>
            <person name="Lutzoni F."/>
            <person name="Magnuson J."/>
            <person name="Mondo S."/>
            <person name="Nolan M."/>
            <person name="Ohm R."/>
            <person name="Pangilinan J."/>
            <person name="Park H.-J."/>
            <person name="Ramirez L."/>
            <person name="Alfaro M."/>
            <person name="Sun H."/>
            <person name="Tritt A."/>
            <person name="Yoshinaga Y."/>
            <person name="Zwiers L.-H."/>
            <person name="Turgeon B."/>
            <person name="Goodwin S."/>
            <person name="Spatafora J."/>
            <person name="Crous P."/>
            <person name="Grigoriev I."/>
        </authorList>
    </citation>
    <scope>NUCLEOTIDE SEQUENCE</scope>
    <source>
        <strain evidence="15">CBS 122367</strain>
    </source>
</reference>
<keyword evidence="16" id="KW-1185">Reference proteome</keyword>
<organism evidence="15 16">
    <name type="scientific">Lentithecium fluviatile CBS 122367</name>
    <dbReference type="NCBI Taxonomy" id="1168545"/>
    <lineage>
        <taxon>Eukaryota</taxon>
        <taxon>Fungi</taxon>
        <taxon>Dikarya</taxon>
        <taxon>Ascomycota</taxon>
        <taxon>Pezizomycotina</taxon>
        <taxon>Dothideomycetes</taxon>
        <taxon>Pleosporomycetidae</taxon>
        <taxon>Pleosporales</taxon>
        <taxon>Massarineae</taxon>
        <taxon>Lentitheciaceae</taxon>
        <taxon>Lentithecium</taxon>
    </lineage>
</organism>
<comment type="subunit">
    <text evidence="4">Component of the EKC/KEOPS complex composed of at least BUD32, CGI121, GON7, KAE1 and PCC1; the whole complex dimerizes.</text>
</comment>
<evidence type="ECO:0000256" key="10">
    <source>
        <dbReference type="ARBA" id="ARBA00023159"/>
    </source>
</evidence>
<proteinExistence type="inferred from homology"/>
<gene>
    <name evidence="15" type="ORF">K458DRAFT_291731</name>
</gene>
<evidence type="ECO:0000256" key="7">
    <source>
        <dbReference type="ARBA" id="ARBA00022694"/>
    </source>
</evidence>
<evidence type="ECO:0000256" key="5">
    <source>
        <dbReference type="ARBA" id="ARBA00019746"/>
    </source>
</evidence>
<comment type="similarity">
    <text evidence="3">Belongs to the GON7 family.</text>
</comment>
<dbReference type="OrthoDB" id="2288868at2759"/>
<evidence type="ECO:0000256" key="4">
    <source>
        <dbReference type="ARBA" id="ARBA00011534"/>
    </source>
</evidence>
<comment type="subcellular location">
    <subcellularLocation>
        <location evidence="2">Chromosome</location>
        <location evidence="2">Telomere</location>
    </subcellularLocation>
    <subcellularLocation>
        <location evidence="1">Nucleus</location>
    </subcellularLocation>
</comment>
<evidence type="ECO:0000256" key="8">
    <source>
        <dbReference type="ARBA" id="ARBA00022895"/>
    </source>
</evidence>
<keyword evidence="11" id="KW-0804">Transcription</keyword>
<evidence type="ECO:0000256" key="6">
    <source>
        <dbReference type="ARBA" id="ARBA00022454"/>
    </source>
</evidence>
<sequence>MPSLTATYTSPTSEPQTFTQPLPAPSSSPSTADRTAYLAFLQSSIRNLQGEVNTFLTQRMEDDKALVGKLDDAQAEETYGEELPEED</sequence>
<name>A0A6G1JHU6_9PLEO</name>
<keyword evidence="10" id="KW-0010">Activator</keyword>
<dbReference type="Pfam" id="PF08738">
    <property type="entry name" value="Gon7"/>
    <property type="match status" value="1"/>
</dbReference>
<evidence type="ECO:0000256" key="14">
    <source>
        <dbReference type="SAM" id="MobiDB-lite"/>
    </source>
</evidence>
<keyword evidence="6" id="KW-0158">Chromosome</keyword>
<evidence type="ECO:0000256" key="1">
    <source>
        <dbReference type="ARBA" id="ARBA00004123"/>
    </source>
</evidence>
<feature type="region of interest" description="Disordered" evidence="14">
    <location>
        <begin position="1"/>
        <end position="32"/>
    </location>
</feature>
<evidence type="ECO:0000313" key="15">
    <source>
        <dbReference type="EMBL" id="KAF2689723.1"/>
    </source>
</evidence>
<evidence type="ECO:0000256" key="12">
    <source>
        <dbReference type="ARBA" id="ARBA00023242"/>
    </source>
</evidence>
<evidence type="ECO:0000256" key="9">
    <source>
        <dbReference type="ARBA" id="ARBA00023015"/>
    </source>
</evidence>
<keyword evidence="9" id="KW-0805">Transcription regulation</keyword>
<accession>A0A6G1JHU6</accession>
<evidence type="ECO:0000256" key="2">
    <source>
        <dbReference type="ARBA" id="ARBA00004574"/>
    </source>
</evidence>
<dbReference type="AlphaFoldDB" id="A0A6G1JHU6"/>
<dbReference type="GO" id="GO:0008033">
    <property type="term" value="P:tRNA processing"/>
    <property type="evidence" value="ECO:0007669"/>
    <property type="project" value="UniProtKB-KW"/>
</dbReference>
<comment type="function">
    <text evidence="13">Component of the EKC/KEOPS complex that is required for the formation of a threonylcarbamoyl group on adenosine at position 37 (t(6)A37) in tRNAs that read codons beginning with adenine. The complex is probably involved in the transfer of the threonylcarbamoyl moiety of threonylcarbamoyl-AMP (TC-AMP) to the N6 group of A37. GON7 likely plays a supporting role to the catalytic subunit KAE1 in the complex. The EKC/KEOPS complex also promotes both telomere uncapping and telomere elongation. The complex is required for efficient recruitment of transcriptional coactivators.</text>
</comment>
<evidence type="ECO:0000256" key="3">
    <source>
        <dbReference type="ARBA" id="ARBA00008529"/>
    </source>
</evidence>
<dbReference type="GO" id="GO:0000781">
    <property type="term" value="C:chromosome, telomeric region"/>
    <property type="evidence" value="ECO:0007669"/>
    <property type="project" value="UniProtKB-SubCell"/>
</dbReference>
<keyword evidence="8" id="KW-0779">Telomere</keyword>
<evidence type="ECO:0000256" key="13">
    <source>
        <dbReference type="ARBA" id="ARBA00025393"/>
    </source>
</evidence>
<keyword evidence="7" id="KW-0819">tRNA processing</keyword>
<dbReference type="EMBL" id="MU005572">
    <property type="protein sequence ID" value="KAF2689723.1"/>
    <property type="molecule type" value="Genomic_DNA"/>
</dbReference>
<dbReference type="Proteomes" id="UP000799291">
    <property type="component" value="Unassembled WGS sequence"/>
</dbReference>